<feature type="binding site" evidence="11">
    <location>
        <position position="315"/>
    </location>
    <ligand>
        <name>Mg(2+)</name>
        <dbReference type="ChEBI" id="CHEBI:18420"/>
        <label>2</label>
    </ligand>
</feature>
<dbReference type="PANTHER" id="PTHR14217:SF19">
    <property type="entry name" value="INOSITOL-TETRAKISPHOSPHATE 1-KINASE 2"/>
    <property type="match status" value="1"/>
</dbReference>
<evidence type="ECO:0000256" key="1">
    <source>
        <dbReference type="ARBA" id="ARBA00009601"/>
    </source>
</evidence>
<keyword evidence="15" id="KW-1185">Reference proteome</keyword>
<dbReference type="STRING" id="3760.M5VH45"/>
<name>M5VH45_PRUPE</name>
<dbReference type="GO" id="GO:0052726">
    <property type="term" value="F:inositol-1,3,4-trisphosphate 5-kinase activity"/>
    <property type="evidence" value="ECO:0000318"/>
    <property type="project" value="GO_Central"/>
</dbReference>
<protein>
    <recommendedName>
        <fullName evidence="9">Inositol-tetrakisphosphate 1-kinase</fullName>
        <ecNumber evidence="9">2.7.1.134</ecNumber>
    </recommendedName>
</protein>
<dbReference type="Proteomes" id="UP000006882">
    <property type="component" value="Chromosome G8"/>
</dbReference>
<reference evidence="14 15" key="1">
    <citation type="journal article" date="2013" name="Nat. Genet.">
        <title>The high-quality draft genome of peach (Prunus persica) identifies unique patterns of genetic diversity, domestication and genome evolution.</title>
        <authorList>
            <consortium name="International Peach Genome Initiative"/>
            <person name="Verde I."/>
            <person name="Abbott A.G."/>
            <person name="Scalabrin S."/>
            <person name="Jung S."/>
            <person name="Shu S."/>
            <person name="Marroni F."/>
            <person name="Zhebentyayeva T."/>
            <person name="Dettori M.T."/>
            <person name="Grimwood J."/>
            <person name="Cattonaro F."/>
            <person name="Zuccolo A."/>
            <person name="Rossini L."/>
            <person name="Jenkins J."/>
            <person name="Vendramin E."/>
            <person name="Meisel L.A."/>
            <person name="Decroocq V."/>
            <person name="Sosinski B."/>
            <person name="Prochnik S."/>
            <person name="Mitros T."/>
            <person name="Policriti A."/>
            <person name="Cipriani G."/>
            <person name="Dondini L."/>
            <person name="Ficklin S."/>
            <person name="Goodstein D.M."/>
            <person name="Xuan P."/>
            <person name="Del Fabbro C."/>
            <person name="Aramini V."/>
            <person name="Copetti D."/>
            <person name="Gonzalez S."/>
            <person name="Horner D.S."/>
            <person name="Falchi R."/>
            <person name="Lucas S."/>
            <person name="Mica E."/>
            <person name="Maldonado J."/>
            <person name="Lazzari B."/>
            <person name="Bielenberg D."/>
            <person name="Pirona R."/>
            <person name="Miculan M."/>
            <person name="Barakat A."/>
            <person name="Testolin R."/>
            <person name="Stella A."/>
            <person name="Tartarini S."/>
            <person name="Tonutti P."/>
            <person name="Arus P."/>
            <person name="Orellana A."/>
            <person name="Wells C."/>
            <person name="Main D."/>
            <person name="Vizzotto G."/>
            <person name="Silva H."/>
            <person name="Salamini F."/>
            <person name="Schmutz J."/>
            <person name="Morgante M."/>
            <person name="Rokhsar D.S."/>
        </authorList>
    </citation>
    <scope>NUCLEOTIDE SEQUENCE [LARGE SCALE GENOMIC DNA]</scope>
    <source>
        <strain evidence="15">cv. Nemared</strain>
    </source>
</reference>
<dbReference type="PANTHER" id="PTHR14217">
    <property type="entry name" value="INOSITOL-TETRAKISPHOSPHATE 1-KINASE"/>
    <property type="match status" value="1"/>
</dbReference>
<dbReference type="GO" id="GO:0000287">
    <property type="term" value="F:magnesium ion binding"/>
    <property type="evidence" value="ECO:0007669"/>
    <property type="project" value="InterPro"/>
</dbReference>
<feature type="binding site" evidence="10">
    <location>
        <position position="235"/>
    </location>
    <ligand>
        <name>ATP</name>
        <dbReference type="ChEBI" id="CHEBI:30616"/>
    </ligand>
</feature>
<dbReference type="AlphaFoldDB" id="M5VH45"/>
<evidence type="ECO:0000256" key="10">
    <source>
        <dbReference type="PIRSR" id="PIRSR038186-1"/>
    </source>
</evidence>
<evidence type="ECO:0000256" key="6">
    <source>
        <dbReference type="ARBA" id="ARBA00022777"/>
    </source>
</evidence>
<dbReference type="InterPro" id="IPR040464">
    <property type="entry name" value="InsP(3)kin_ATP-grasp"/>
</dbReference>
<accession>M5VH45</accession>
<dbReference type="KEGG" id="pper:18767691"/>
<evidence type="ECO:0000256" key="4">
    <source>
        <dbReference type="ARBA" id="ARBA00022723"/>
    </source>
</evidence>
<keyword evidence="4 9" id="KW-0479">Metal-binding</keyword>
<keyword evidence="6 9" id="KW-0418">Kinase</keyword>
<feature type="binding site" evidence="10">
    <location>
        <position position="92"/>
    </location>
    <ligand>
        <name>1D-myo-inositol 1,3,4-trisphosphate</name>
        <dbReference type="ChEBI" id="CHEBI:58414"/>
    </ligand>
</feature>
<dbReference type="EMBL" id="CM007658">
    <property type="protein sequence ID" value="ONH92051.1"/>
    <property type="molecule type" value="Genomic_DNA"/>
</dbReference>
<sequence>MRLKGEIHNPCCDEEEEKVAEENGRELNSIVGVGISPPPKLVVGYALTSKKKKSFLQPKLLGLARNMGIFFIAIDLNRPLSDQGPFDVVLHKLAGKEWSEIIEDYRQKHPEVTVLDPPNAVQHLHSRQSMLQGVADLNLSDCHGRVVVPKQLIVTKDPLSIPNEVDKAGLKLPLVAKPLLVDGSAKSHELFLAYDQCSLSELEPPLVLQEFVNHGGVLFKVYIVGEAIKVVRRFSLPNISKRELEKLAGVFRFPRVSCAAASADDADLDPSIAELPERPLLENLARQLRQRLGLRLFNVDMIREHGTKDVFYVIDINYFPGYGKMPDYEHIFTDFLLSLVQSKHKKRPAT</sequence>
<proteinExistence type="inferred from homology"/>
<keyword evidence="5 9" id="KW-0547">Nucleotide-binding</keyword>
<feature type="binding site" evidence="11">
    <location>
        <position position="317"/>
    </location>
    <ligand>
        <name>Mg(2+)</name>
        <dbReference type="ChEBI" id="CHEBI:18420"/>
        <label>2</label>
    </ligand>
</feature>
<feature type="binding site" evidence="10">
    <location>
        <position position="188"/>
    </location>
    <ligand>
        <name>1D-myo-inositol 1,3,4-trisphosphate</name>
        <dbReference type="ChEBI" id="CHEBI:58414"/>
    </ligand>
</feature>
<evidence type="ECO:0000313" key="14">
    <source>
        <dbReference type="EMBL" id="ONH92051.1"/>
    </source>
</evidence>
<evidence type="ECO:0000256" key="8">
    <source>
        <dbReference type="ARBA" id="ARBA00022842"/>
    </source>
</evidence>
<keyword evidence="7 9" id="KW-0067">ATP-binding</keyword>
<evidence type="ECO:0000256" key="2">
    <source>
        <dbReference type="ARBA" id="ARBA00011245"/>
    </source>
</evidence>
<comment type="function">
    <text evidence="9">Kinase that can phosphorylate various inositol polyphosphate such as Ins(3,4,5,6)P4 or Ins(1,3,4)P3.</text>
</comment>
<feature type="binding site" evidence="10">
    <location>
        <position position="177"/>
    </location>
    <ligand>
        <name>ATP</name>
        <dbReference type="ChEBI" id="CHEBI:30616"/>
    </ligand>
</feature>
<dbReference type="GO" id="GO:0052725">
    <property type="term" value="F:inositol-1,3,4-trisphosphate 6-kinase activity"/>
    <property type="evidence" value="ECO:0000318"/>
    <property type="project" value="GO_Central"/>
</dbReference>
<dbReference type="PIRSF" id="PIRSF038186">
    <property type="entry name" value="ITPK"/>
    <property type="match status" value="1"/>
</dbReference>
<dbReference type="Pfam" id="PF17927">
    <property type="entry name" value="Ins134_P3_kin_N"/>
    <property type="match status" value="1"/>
</dbReference>
<feature type="binding site" evidence="11">
    <location>
        <position position="315"/>
    </location>
    <ligand>
        <name>Mg(2+)</name>
        <dbReference type="ChEBI" id="CHEBI:18420"/>
        <label>1</label>
    </ligand>
</feature>
<evidence type="ECO:0000259" key="13">
    <source>
        <dbReference type="Pfam" id="PF17927"/>
    </source>
</evidence>
<evidence type="ECO:0000256" key="11">
    <source>
        <dbReference type="PIRSR" id="PIRSR038186-2"/>
    </source>
</evidence>
<dbReference type="eggNOG" id="ENOG502QQS1">
    <property type="taxonomic scope" value="Eukaryota"/>
</dbReference>
<feature type="binding site" evidence="10">
    <location>
        <position position="321"/>
    </location>
    <ligand>
        <name>1D-myo-inositol 1,3,4-trisphosphate</name>
        <dbReference type="ChEBI" id="CHEBI:58414"/>
    </ligand>
</feature>
<feature type="binding site" evidence="11">
    <location>
        <position position="300"/>
    </location>
    <ligand>
        <name>Mg(2+)</name>
        <dbReference type="ChEBI" id="CHEBI:18420"/>
        <label>1</label>
    </ligand>
</feature>
<comment type="catalytic activity">
    <reaction evidence="9">
        <text>1D-myo-inositol 3,4,5,6-tetrakisphosphate + ATP = 1D-myo-inositol 1,3,4,5,6-pentakisphosphate + ADP + H(+)</text>
        <dbReference type="Rhea" id="RHEA:12452"/>
        <dbReference type="ChEBI" id="CHEBI:15378"/>
        <dbReference type="ChEBI" id="CHEBI:30616"/>
        <dbReference type="ChEBI" id="CHEBI:57539"/>
        <dbReference type="ChEBI" id="CHEBI:57733"/>
        <dbReference type="ChEBI" id="CHEBI:456216"/>
        <dbReference type="EC" id="2.7.1.134"/>
    </reaction>
</comment>
<comment type="cofactor">
    <cofactor evidence="9 11">
        <name>Mg(2+)</name>
        <dbReference type="ChEBI" id="CHEBI:18420"/>
    </cofactor>
    <text evidence="9 11">Binds 2 magnesium ions per subunit.</text>
</comment>
<dbReference type="Gene3D" id="3.30.470.20">
    <property type="entry name" value="ATP-grasp fold, B domain"/>
    <property type="match status" value="1"/>
</dbReference>
<feature type="binding site" evidence="10">
    <location>
        <position position="127"/>
    </location>
    <ligand>
        <name>ATP</name>
        <dbReference type="ChEBI" id="CHEBI:30616"/>
    </ligand>
</feature>
<feature type="binding site" evidence="10">
    <location>
        <position position="317"/>
    </location>
    <ligand>
        <name>1D-myo-inositol 1,3,4-trisphosphate</name>
        <dbReference type="ChEBI" id="CHEBI:58414"/>
    </ligand>
</feature>
<evidence type="ECO:0000256" key="9">
    <source>
        <dbReference type="PIRNR" id="PIRNR038186"/>
    </source>
</evidence>
<evidence type="ECO:0000256" key="7">
    <source>
        <dbReference type="ARBA" id="ARBA00022840"/>
    </source>
</evidence>
<dbReference type="InterPro" id="IPR041429">
    <property type="entry name" value="ITPK1_N"/>
</dbReference>
<feature type="binding site" evidence="10">
    <location>
        <begin position="209"/>
        <end position="220"/>
    </location>
    <ligand>
        <name>ATP</name>
        <dbReference type="ChEBI" id="CHEBI:30616"/>
    </ligand>
</feature>
<evidence type="ECO:0000259" key="12">
    <source>
        <dbReference type="Pfam" id="PF05770"/>
    </source>
</evidence>
<evidence type="ECO:0000256" key="3">
    <source>
        <dbReference type="ARBA" id="ARBA00022679"/>
    </source>
</evidence>
<feature type="domain" description="Inositol-tetrakisphosphate 1-kinase N-terminal" evidence="13">
    <location>
        <begin position="42"/>
        <end position="121"/>
    </location>
</feature>
<dbReference type="HOGENOM" id="CLU_041857_0_0_1"/>
<keyword evidence="3 9" id="KW-0808">Transferase</keyword>
<gene>
    <name evidence="14" type="ORF">PRUPE_8G151200</name>
</gene>
<comment type="subunit">
    <text evidence="2 9">Monomer.</text>
</comment>
<dbReference type="GO" id="GO:0047325">
    <property type="term" value="F:inositol-3,4,5,6-tetrakisphosphate 1-kinase activity"/>
    <property type="evidence" value="ECO:0000318"/>
    <property type="project" value="GO_Central"/>
</dbReference>
<dbReference type="Pfam" id="PF05770">
    <property type="entry name" value="Ins134_P3_kin"/>
    <property type="match status" value="1"/>
</dbReference>
<dbReference type="SUPFAM" id="SSF56059">
    <property type="entry name" value="Glutathione synthetase ATP-binding domain-like"/>
    <property type="match status" value="1"/>
</dbReference>
<evidence type="ECO:0000256" key="5">
    <source>
        <dbReference type="ARBA" id="ARBA00022741"/>
    </source>
</evidence>
<dbReference type="EC" id="2.7.1.134" evidence="9"/>
<dbReference type="GO" id="GO:0005524">
    <property type="term" value="F:ATP binding"/>
    <property type="evidence" value="ECO:0007669"/>
    <property type="project" value="UniProtKB-KW"/>
</dbReference>
<dbReference type="InterPro" id="IPR008656">
    <property type="entry name" value="Inositol_tetrakis-P_1-kinase"/>
</dbReference>
<dbReference type="OrthoDB" id="25308at2759"/>
<dbReference type="ExpressionAtlas" id="M5VH45">
    <property type="expression patterns" value="differential"/>
</dbReference>
<feature type="domain" description="Inositol 1,3,4-trisphosphate 5/6-kinase ATP-grasp" evidence="12">
    <location>
        <begin position="143"/>
        <end position="337"/>
    </location>
</feature>
<feature type="binding site" evidence="10">
    <location>
        <position position="220"/>
    </location>
    <ligand>
        <name>1D-myo-inositol 1,3,4-trisphosphate</name>
        <dbReference type="ChEBI" id="CHEBI:58414"/>
    </ligand>
</feature>
<feature type="binding site" evidence="10">
    <location>
        <position position="51"/>
    </location>
    <ligand>
        <name>1D-myo-inositol 1,3,4-trisphosphate</name>
        <dbReference type="ChEBI" id="CHEBI:58414"/>
    </ligand>
</feature>
<dbReference type="GO" id="GO:0032957">
    <property type="term" value="P:inositol trisphosphate metabolic process"/>
    <property type="evidence" value="ECO:0007669"/>
    <property type="project" value="InterPro"/>
</dbReference>
<keyword evidence="8 9" id="KW-0460">Magnesium</keyword>
<dbReference type="Gramene" id="ONH92051">
    <property type="protein sequence ID" value="ONH92051"/>
    <property type="gene ID" value="PRUPE_8G151200"/>
</dbReference>
<dbReference type="OMA" id="WSEIIED"/>
<comment type="similarity">
    <text evidence="1 9">Belongs to the ITPK1 family.</text>
</comment>
<dbReference type="SMR" id="M5VH45"/>
<evidence type="ECO:0000313" key="15">
    <source>
        <dbReference type="Proteomes" id="UP000006882"/>
    </source>
</evidence>
<organism evidence="14 15">
    <name type="scientific">Prunus persica</name>
    <name type="common">Peach</name>
    <name type="synonym">Amygdalus persica</name>
    <dbReference type="NCBI Taxonomy" id="3760"/>
    <lineage>
        <taxon>Eukaryota</taxon>
        <taxon>Viridiplantae</taxon>
        <taxon>Streptophyta</taxon>
        <taxon>Embryophyta</taxon>
        <taxon>Tracheophyta</taxon>
        <taxon>Spermatophyta</taxon>
        <taxon>Magnoliopsida</taxon>
        <taxon>eudicotyledons</taxon>
        <taxon>Gunneridae</taxon>
        <taxon>Pentapetalae</taxon>
        <taxon>rosids</taxon>
        <taxon>fabids</taxon>
        <taxon>Rosales</taxon>
        <taxon>Rosaceae</taxon>
        <taxon>Amygdaloideae</taxon>
        <taxon>Amygdaleae</taxon>
        <taxon>Prunus</taxon>
    </lineage>
</organism>